<dbReference type="PROSITE" id="PS50137">
    <property type="entry name" value="DS_RBD"/>
    <property type="match status" value="1"/>
</dbReference>
<keyword evidence="3" id="KW-1185">Reference proteome</keyword>
<accession>A0A914RDS9</accession>
<keyword evidence="1" id="KW-0694">RNA-binding</keyword>
<feature type="domain" description="DRBM" evidence="2">
    <location>
        <begin position="4"/>
        <end position="73"/>
    </location>
</feature>
<dbReference type="Gene3D" id="3.30.160.20">
    <property type="match status" value="1"/>
</dbReference>
<reference evidence="4" key="1">
    <citation type="submission" date="2022-11" db="UniProtKB">
        <authorList>
            <consortium name="WormBaseParasite"/>
        </authorList>
    </citation>
    <scope>IDENTIFICATION</scope>
</reference>
<dbReference type="Proteomes" id="UP000887578">
    <property type="component" value="Unplaced"/>
</dbReference>
<name>A0A914RDS9_9BILA</name>
<dbReference type="GO" id="GO:0003723">
    <property type="term" value="F:RNA binding"/>
    <property type="evidence" value="ECO:0007669"/>
    <property type="project" value="UniProtKB-UniRule"/>
</dbReference>
<evidence type="ECO:0000259" key="2">
    <source>
        <dbReference type="PROSITE" id="PS50137"/>
    </source>
</evidence>
<dbReference type="SMART" id="SM00358">
    <property type="entry name" value="DSRM"/>
    <property type="match status" value="1"/>
</dbReference>
<protein>
    <submittedName>
        <fullName evidence="4">DRBM domain-containing protein</fullName>
    </submittedName>
</protein>
<dbReference type="InterPro" id="IPR014720">
    <property type="entry name" value="dsRBD_dom"/>
</dbReference>
<dbReference type="WBParaSite" id="PDA_v2.g9821.t1">
    <property type="protein sequence ID" value="PDA_v2.g9821.t1"/>
    <property type="gene ID" value="PDA_v2.g9821"/>
</dbReference>
<sequence>MAEDIKTTLYALLGKKKLGCPTYDCKEERRGKITRFKCELRVPNMNYVGLGCSTNKKNAMSNAARDFGMFMIREHLCVASELPNLLVSFCGCKTA</sequence>
<organism evidence="3 4">
    <name type="scientific">Panagrolaimus davidi</name>
    <dbReference type="NCBI Taxonomy" id="227884"/>
    <lineage>
        <taxon>Eukaryota</taxon>
        <taxon>Metazoa</taxon>
        <taxon>Ecdysozoa</taxon>
        <taxon>Nematoda</taxon>
        <taxon>Chromadorea</taxon>
        <taxon>Rhabditida</taxon>
        <taxon>Tylenchina</taxon>
        <taxon>Panagrolaimomorpha</taxon>
        <taxon>Panagrolaimoidea</taxon>
        <taxon>Panagrolaimidae</taxon>
        <taxon>Panagrolaimus</taxon>
    </lineage>
</organism>
<dbReference type="AlphaFoldDB" id="A0A914RDS9"/>
<proteinExistence type="predicted"/>
<evidence type="ECO:0000256" key="1">
    <source>
        <dbReference type="PROSITE-ProRule" id="PRU00266"/>
    </source>
</evidence>
<evidence type="ECO:0000313" key="4">
    <source>
        <dbReference type="WBParaSite" id="PDA_v2.g9821.t1"/>
    </source>
</evidence>
<evidence type="ECO:0000313" key="3">
    <source>
        <dbReference type="Proteomes" id="UP000887578"/>
    </source>
</evidence>
<dbReference type="SUPFAM" id="SSF54768">
    <property type="entry name" value="dsRNA-binding domain-like"/>
    <property type="match status" value="1"/>
</dbReference>
<dbReference type="Pfam" id="PF00035">
    <property type="entry name" value="dsrm"/>
    <property type="match status" value="1"/>
</dbReference>